<gene>
    <name evidence="1" type="ORF">cpu_07610</name>
</gene>
<proteinExistence type="predicted"/>
<dbReference type="RefSeq" id="WP_075858741.1">
    <property type="nucleotide sequence ID" value="NZ_BDJK01000010.1"/>
</dbReference>
<keyword evidence="1" id="KW-0418">Kinase</keyword>
<keyword evidence="2" id="KW-1185">Reference proteome</keyword>
<evidence type="ECO:0000313" key="2">
    <source>
        <dbReference type="Proteomes" id="UP000187485"/>
    </source>
</evidence>
<dbReference type="InterPro" id="IPR039248">
    <property type="entry name" value="Ptase_RsbX"/>
</dbReference>
<dbReference type="GO" id="GO:0004674">
    <property type="term" value="F:protein serine/threonine kinase activity"/>
    <property type="evidence" value="ECO:0007669"/>
    <property type="project" value="UniProtKB-KW"/>
</dbReference>
<protein>
    <submittedName>
        <fullName evidence="1">Serine/threonine protein kinase</fullName>
    </submittedName>
</protein>
<dbReference type="EMBL" id="BDJK01000010">
    <property type="protein sequence ID" value="GAV22251.1"/>
    <property type="molecule type" value="Genomic_DNA"/>
</dbReference>
<dbReference type="PANTHER" id="PTHR35801:SF1">
    <property type="entry name" value="PHOSPHOSERINE PHOSPHATASE RSBX"/>
    <property type="match status" value="1"/>
</dbReference>
<dbReference type="Gene3D" id="3.60.40.10">
    <property type="entry name" value="PPM-type phosphatase domain"/>
    <property type="match status" value="1"/>
</dbReference>
<keyword evidence="1" id="KW-0723">Serine/threonine-protein kinase</keyword>
<comment type="caution">
    <text evidence="1">The sequence shown here is derived from an EMBL/GenBank/DDBJ whole genome shotgun (WGS) entry which is preliminary data.</text>
</comment>
<dbReference type="AlphaFoldDB" id="A0A1L8CTK3"/>
<dbReference type="PANTHER" id="PTHR35801">
    <property type="entry name" value="PHOSPHOSERINE PHOSPHATASE RSBX"/>
    <property type="match status" value="1"/>
</dbReference>
<name>A0A1L8CTK3_9THEO</name>
<keyword evidence="1" id="KW-0808">Transferase</keyword>
<reference evidence="2" key="1">
    <citation type="submission" date="2016-12" db="EMBL/GenBank/DDBJ databases">
        <title>Draft Genome Sequences od Carboxydothermus pertinax and islandicus, Hydrogenogenic Carboxydotrophic Bacteria.</title>
        <authorList>
            <person name="Fukuyama Y."/>
            <person name="Ohmae K."/>
            <person name="Yoneda Y."/>
            <person name="Yoshida T."/>
            <person name="Sako Y."/>
        </authorList>
    </citation>
    <scope>NUCLEOTIDE SEQUENCE [LARGE SCALE GENOMIC DNA]</scope>
    <source>
        <strain evidence="2">Ug1</strain>
    </source>
</reference>
<dbReference type="OrthoDB" id="9797578at2"/>
<evidence type="ECO:0000313" key="1">
    <source>
        <dbReference type="EMBL" id="GAV22251.1"/>
    </source>
</evidence>
<organism evidence="1 2">
    <name type="scientific">Carboxydothermus pertinax</name>
    <dbReference type="NCBI Taxonomy" id="870242"/>
    <lineage>
        <taxon>Bacteria</taxon>
        <taxon>Bacillati</taxon>
        <taxon>Bacillota</taxon>
        <taxon>Clostridia</taxon>
        <taxon>Thermoanaerobacterales</taxon>
        <taxon>Thermoanaerobacteraceae</taxon>
        <taxon>Carboxydothermus</taxon>
    </lineage>
</organism>
<accession>A0A1L8CTK3</accession>
<dbReference type="InterPro" id="IPR036457">
    <property type="entry name" value="PPM-type-like_dom_sf"/>
</dbReference>
<dbReference type="Proteomes" id="UP000187485">
    <property type="component" value="Unassembled WGS sequence"/>
</dbReference>
<dbReference type="STRING" id="870242.cpu_07610"/>
<sequence length="333" mass="37237">MVKKLEYFIHGLDEARGIVGRIKNEGFFSGRFASEIELCILELAGNLARHGGGGKLLLELKEEKISLRTENFLPYIPDFSQIFSARGHGLRTVMRIMDEVSLEAISGLPFIVNAVKYFNYFPTYRGYYAEKGLKFYSIKLPVGRLSFFLRPMIGFDIGGDGIFLHQQPDKVKLTLVDALGHGLKAAKVLEMINQFYQDVQKINECDLELLHKQLQGSRGAAMGQVFFDLSSKKLIFTGCGNISTTIFFKTDAYKALTSADGIVGYGKLRTFTEKVALDHFKYLYFHSDGVSYCWLRDNIGKDFGPLTTLAEGVGKYGKNQDDILAGVLVLGEI</sequence>